<organism evidence="12 13">
    <name type="scientific">Paraglaciecola polaris LMG 21857</name>
    <dbReference type="NCBI Taxonomy" id="1129793"/>
    <lineage>
        <taxon>Bacteria</taxon>
        <taxon>Pseudomonadati</taxon>
        <taxon>Pseudomonadota</taxon>
        <taxon>Gammaproteobacteria</taxon>
        <taxon>Alteromonadales</taxon>
        <taxon>Alteromonadaceae</taxon>
        <taxon>Paraglaciecola</taxon>
    </lineage>
</organism>
<dbReference type="PANTHER" id="PTHR45436:SF15">
    <property type="entry name" value="SENSOR HISTIDINE KINASE CUSS"/>
    <property type="match status" value="1"/>
</dbReference>
<dbReference type="InterPro" id="IPR003594">
    <property type="entry name" value="HATPase_dom"/>
</dbReference>
<dbReference type="PANTHER" id="PTHR45436">
    <property type="entry name" value="SENSOR HISTIDINE KINASE YKOH"/>
    <property type="match status" value="1"/>
</dbReference>
<evidence type="ECO:0000256" key="9">
    <source>
        <dbReference type="ARBA" id="ARBA00023012"/>
    </source>
</evidence>
<evidence type="ECO:0000256" key="1">
    <source>
        <dbReference type="ARBA" id="ARBA00000085"/>
    </source>
</evidence>
<keyword evidence="7 12" id="KW-0418">Kinase</keyword>
<keyword evidence="10" id="KW-0472">Membrane</keyword>
<dbReference type="SMART" id="SM00387">
    <property type="entry name" value="HATPase_c"/>
    <property type="match status" value="1"/>
</dbReference>
<dbReference type="PRINTS" id="PR00344">
    <property type="entry name" value="BCTRLSENSOR"/>
</dbReference>
<keyword evidence="6" id="KW-0812">Transmembrane</keyword>
<dbReference type="SMART" id="SM00388">
    <property type="entry name" value="HisKA"/>
    <property type="match status" value="1"/>
</dbReference>
<dbReference type="STRING" id="1129793.GPLA_0788"/>
<dbReference type="EC" id="2.7.13.3" evidence="3"/>
<dbReference type="GO" id="GO:0000155">
    <property type="term" value="F:phosphorelay sensor kinase activity"/>
    <property type="evidence" value="ECO:0007669"/>
    <property type="project" value="InterPro"/>
</dbReference>
<sequence>MAVFLPIALLVGILLILIHVIIRAQFLSLGKLTKVMDKQDGMHLAKINELSSKDVPIEIAPFVFSINALLSRVGQAMQKQQRFIADAAHELRTPIAALALQSENLAHATTEQDREERQHVLQQSLLRLRNLVAQPLDLARLQSEENVSIQEISFNMVVQDVSADMFPIAEAADIDLGMLRQDENIIVGDKQGRLGQLVRNAIENAIHFTPHGGKVDISLYKQDGKAVLIVEDSGKGIPEAELEQVMQPFYRVMEGVQPGSGLGLAISHEIAQRLGGSIILANREHGGLQFKYEQPLL</sequence>
<dbReference type="InterPro" id="IPR036097">
    <property type="entry name" value="HisK_dim/P_sf"/>
</dbReference>
<accession>K6YG38</accession>
<protein>
    <recommendedName>
        <fullName evidence="3">histidine kinase</fullName>
        <ecNumber evidence="3">2.7.13.3</ecNumber>
    </recommendedName>
</protein>
<dbReference type="Pfam" id="PF00512">
    <property type="entry name" value="HisKA"/>
    <property type="match status" value="1"/>
</dbReference>
<dbReference type="EMBL" id="BAER01000022">
    <property type="protein sequence ID" value="GAC31704.1"/>
    <property type="molecule type" value="Genomic_DNA"/>
</dbReference>
<keyword evidence="13" id="KW-1185">Reference proteome</keyword>
<evidence type="ECO:0000256" key="6">
    <source>
        <dbReference type="ARBA" id="ARBA00022692"/>
    </source>
</evidence>
<dbReference type="SUPFAM" id="SSF47384">
    <property type="entry name" value="Homodimeric domain of signal transducing histidine kinase"/>
    <property type="match status" value="1"/>
</dbReference>
<evidence type="ECO:0000313" key="12">
    <source>
        <dbReference type="EMBL" id="GAC31704.1"/>
    </source>
</evidence>
<keyword evidence="4" id="KW-0597">Phosphoprotein</keyword>
<dbReference type="PROSITE" id="PS50109">
    <property type="entry name" value="HIS_KIN"/>
    <property type="match status" value="1"/>
</dbReference>
<feature type="domain" description="Histidine kinase" evidence="11">
    <location>
        <begin position="86"/>
        <end position="297"/>
    </location>
</feature>
<keyword evidence="9" id="KW-0902">Two-component regulatory system</keyword>
<dbReference type="InterPro" id="IPR050428">
    <property type="entry name" value="TCS_sensor_his_kinase"/>
</dbReference>
<dbReference type="CDD" id="cd00082">
    <property type="entry name" value="HisKA"/>
    <property type="match status" value="1"/>
</dbReference>
<evidence type="ECO:0000313" key="13">
    <source>
        <dbReference type="Proteomes" id="UP000006322"/>
    </source>
</evidence>
<evidence type="ECO:0000259" key="11">
    <source>
        <dbReference type="PROSITE" id="PS50109"/>
    </source>
</evidence>
<reference evidence="13" key="1">
    <citation type="journal article" date="2014" name="Environ. Microbiol.">
        <title>Comparative genomics of the marine bacterial genus Glaciecola reveals the high degree of genomic diversity and genomic characteristic for cold adaptation.</title>
        <authorList>
            <person name="Qin Q.L."/>
            <person name="Xie B.B."/>
            <person name="Yu Y."/>
            <person name="Shu Y.L."/>
            <person name="Rong J.C."/>
            <person name="Zhang Y.J."/>
            <person name="Zhao D.L."/>
            <person name="Chen X.L."/>
            <person name="Zhang X.Y."/>
            <person name="Chen B."/>
            <person name="Zhou B.C."/>
            <person name="Zhang Y.Z."/>
        </authorList>
    </citation>
    <scope>NUCLEOTIDE SEQUENCE [LARGE SCALE GENOMIC DNA]</scope>
    <source>
        <strain evidence="13">LMG 21857</strain>
    </source>
</reference>
<evidence type="ECO:0000256" key="3">
    <source>
        <dbReference type="ARBA" id="ARBA00012438"/>
    </source>
</evidence>
<dbReference type="Proteomes" id="UP000006322">
    <property type="component" value="Unassembled WGS sequence"/>
</dbReference>
<dbReference type="GO" id="GO:0005886">
    <property type="term" value="C:plasma membrane"/>
    <property type="evidence" value="ECO:0007669"/>
    <property type="project" value="TreeGrafter"/>
</dbReference>
<evidence type="ECO:0000256" key="5">
    <source>
        <dbReference type="ARBA" id="ARBA00022679"/>
    </source>
</evidence>
<dbReference type="Gene3D" id="3.30.565.10">
    <property type="entry name" value="Histidine kinase-like ATPase, C-terminal domain"/>
    <property type="match status" value="1"/>
</dbReference>
<evidence type="ECO:0000256" key="8">
    <source>
        <dbReference type="ARBA" id="ARBA00022989"/>
    </source>
</evidence>
<dbReference type="AlphaFoldDB" id="K6YG38"/>
<comment type="catalytic activity">
    <reaction evidence="1">
        <text>ATP + protein L-histidine = ADP + protein N-phospho-L-histidine.</text>
        <dbReference type="EC" id="2.7.13.3"/>
    </reaction>
</comment>
<keyword evidence="5 12" id="KW-0808">Transferase</keyword>
<dbReference type="InterPro" id="IPR004358">
    <property type="entry name" value="Sig_transdc_His_kin-like_C"/>
</dbReference>
<gene>
    <name evidence="12" type="ORF">GPLA_0788</name>
</gene>
<dbReference type="InterPro" id="IPR005467">
    <property type="entry name" value="His_kinase_dom"/>
</dbReference>
<dbReference type="Gene3D" id="1.10.287.130">
    <property type="match status" value="1"/>
</dbReference>
<evidence type="ECO:0000256" key="4">
    <source>
        <dbReference type="ARBA" id="ARBA00022553"/>
    </source>
</evidence>
<dbReference type="Pfam" id="PF02518">
    <property type="entry name" value="HATPase_c"/>
    <property type="match status" value="1"/>
</dbReference>
<dbReference type="RefSeq" id="WP_007103508.1">
    <property type="nucleotide sequence ID" value="NZ_BAER01000022.1"/>
</dbReference>
<evidence type="ECO:0000256" key="10">
    <source>
        <dbReference type="ARBA" id="ARBA00023136"/>
    </source>
</evidence>
<keyword evidence="8" id="KW-1133">Transmembrane helix</keyword>
<dbReference type="CDD" id="cd00075">
    <property type="entry name" value="HATPase"/>
    <property type="match status" value="1"/>
</dbReference>
<dbReference type="InterPro" id="IPR036890">
    <property type="entry name" value="HATPase_C_sf"/>
</dbReference>
<comment type="subcellular location">
    <subcellularLocation>
        <location evidence="2">Membrane</location>
        <topology evidence="2">Multi-pass membrane protein</topology>
    </subcellularLocation>
</comment>
<dbReference type="InterPro" id="IPR003661">
    <property type="entry name" value="HisK_dim/P_dom"/>
</dbReference>
<proteinExistence type="predicted"/>
<evidence type="ECO:0000256" key="2">
    <source>
        <dbReference type="ARBA" id="ARBA00004141"/>
    </source>
</evidence>
<comment type="caution">
    <text evidence="12">The sequence shown here is derived from an EMBL/GenBank/DDBJ whole genome shotgun (WGS) entry which is preliminary data.</text>
</comment>
<dbReference type="SUPFAM" id="SSF55874">
    <property type="entry name" value="ATPase domain of HSP90 chaperone/DNA topoisomerase II/histidine kinase"/>
    <property type="match status" value="1"/>
</dbReference>
<evidence type="ECO:0000256" key="7">
    <source>
        <dbReference type="ARBA" id="ARBA00022777"/>
    </source>
</evidence>
<name>K6YG38_9ALTE</name>